<feature type="region of interest" description="Disordered" evidence="1">
    <location>
        <begin position="1"/>
        <end position="85"/>
    </location>
</feature>
<evidence type="ECO:0000256" key="1">
    <source>
        <dbReference type="SAM" id="MobiDB-lite"/>
    </source>
</evidence>
<dbReference type="AlphaFoldDB" id="F2ULP0"/>
<protein>
    <submittedName>
        <fullName evidence="3">Uncharacterized protein</fullName>
    </submittedName>
</protein>
<keyword evidence="2" id="KW-1133">Transmembrane helix</keyword>
<dbReference type="EMBL" id="GL832980">
    <property type="protein sequence ID" value="EGD78039.1"/>
    <property type="molecule type" value="Genomic_DNA"/>
</dbReference>
<keyword evidence="4" id="KW-1185">Reference proteome</keyword>
<keyword evidence="2" id="KW-0812">Transmembrane</keyword>
<evidence type="ECO:0000256" key="2">
    <source>
        <dbReference type="SAM" id="Phobius"/>
    </source>
</evidence>
<dbReference type="GeneID" id="16070653"/>
<feature type="transmembrane region" description="Helical" evidence="2">
    <location>
        <begin position="90"/>
        <end position="110"/>
    </location>
</feature>
<evidence type="ECO:0000313" key="4">
    <source>
        <dbReference type="Proteomes" id="UP000007799"/>
    </source>
</evidence>
<dbReference type="Proteomes" id="UP000007799">
    <property type="component" value="Unassembled WGS sequence"/>
</dbReference>
<sequence length="152" mass="16387">MTMGEKTKRKKVGEEGEKKEVEKKKVLVEQEEEKKGRGGADGTVPRRSKAGPRAPTWANADKLEEKKQATNKEKNNSNGSRRPTKGSCTFVVVVAFSSTMVSALGCRVFVRVWMKAAGGPARQCLGLHAWVSGSSRGQTPPALFAETPAACP</sequence>
<feature type="compositionally biased region" description="Basic and acidic residues" evidence="1">
    <location>
        <begin position="61"/>
        <end position="75"/>
    </location>
</feature>
<keyword evidence="2" id="KW-0472">Membrane</keyword>
<gene>
    <name evidence="3" type="ORF">PTSG_09677</name>
</gene>
<dbReference type="InParanoid" id="F2ULP0"/>
<dbReference type="KEGG" id="sre:PTSG_09677"/>
<accession>F2ULP0</accession>
<reference evidence="3" key="1">
    <citation type="submission" date="2009-08" db="EMBL/GenBank/DDBJ databases">
        <title>Annotation of Salpingoeca rosetta.</title>
        <authorList>
            <consortium name="The Broad Institute Genome Sequencing Platform"/>
            <person name="Russ C."/>
            <person name="Cuomo C."/>
            <person name="Burger G."/>
            <person name="Gray M.W."/>
            <person name="Holland P.W.H."/>
            <person name="King N."/>
            <person name="Lang F.B.F."/>
            <person name="Roger A.J."/>
            <person name="Ruiz-Trillo I."/>
            <person name="Young S.K."/>
            <person name="Zeng Q."/>
            <person name="Gargeya S."/>
            <person name="Alvarado L."/>
            <person name="Berlin A."/>
            <person name="Chapman S.B."/>
            <person name="Chen Z."/>
            <person name="Freedman E."/>
            <person name="Gellesch M."/>
            <person name="Goldberg J."/>
            <person name="Griggs A."/>
            <person name="Gujja S."/>
            <person name="Heilman E."/>
            <person name="Heiman D."/>
            <person name="Howarth C."/>
            <person name="Mehta T."/>
            <person name="Neiman D."/>
            <person name="Pearson M."/>
            <person name="Roberts A."/>
            <person name="Saif S."/>
            <person name="Shea T."/>
            <person name="Shenoy N."/>
            <person name="Sisk P."/>
            <person name="Stolte C."/>
            <person name="Sykes S."/>
            <person name="White J."/>
            <person name="Yandava C."/>
            <person name="Haas B."/>
            <person name="Nusbaum C."/>
            <person name="Birren B."/>
        </authorList>
    </citation>
    <scope>NUCLEOTIDE SEQUENCE [LARGE SCALE GENOMIC DNA]</scope>
    <source>
        <strain evidence="3">ATCC 50818</strain>
    </source>
</reference>
<name>F2ULP0_SALR5</name>
<evidence type="ECO:0000313" key="3">
    <source>
        <dbReference type="EMBL" id="EGD78039.1"/>
    </source>
</evidence>
<dbReference type="RefSeq" id="XP_004990101.1">
    <property type="nucleotide sequence ID" value="XM_004990044.1"/>
</dbReference>
<feature type="compositionally biased region" description="Basic and acidic residues" evidence="1">
    <location>
        <begin position="12"/>
        <end position="38"/>
    </location>
</feature>
<organism evidence="4">
    <name type="scientific">Salpingoeca rosetta (strain ATCC 50818 / BSB-021)</name>
    <dbReference type="NCBI Taxonomy" id="946362"/>
    <lineage>
        <taxon>Eukaryota</taxon>
        <taxon>Choanoflagellata</taxon>
        <taxon>Craspedida</taxon>
        <taxon>Salpingoecidae</taxon>
        <taxon>Salpingoeca</taxon>
    </lineage>
</organism>
<proteinExistence type="predicted"/>